<evidence type="ECO:0000313" key="2">
    <source>
        <dbReference type="Proteomes" id="UP000193087"/>
    </source>
</evidence>
<proteinExistence type="predicted"/>
<dbReference type="OrthoDB" id="2898773at2"/>
<name>A0A1X2CPR8_9MYCO</name>
<dbReference type="STRING" id="486698.AWC22_20450"/>
<gene>
    <name evidence="1" type="ORF">AWC22_20450</name>
</gene>
<keyword evidence="2" id="KW-1185">Reference proteome</keyword>
<dbReference type="SUPFAM" id="SSF55961">
    <property type="entry name" value="Bet v1-like"/>
    <property type="match status" value="1"/>
</dbReference>
<dbReference type="EMBL" id="LQPQ01000087">
    <property type="protein sequence ID" value="ORW77917.1"/>
    <property type="molecule type" value="Genomic_DNA"/>
</dbReference>
<dbReference type="Gene3D" id="3.30.530.20">
    <property type="match status" value="1"/>
</dbReference>
<evidence type="ECO:0000313" key="1">
    <source>
        <dbReference type="EMBL" id="ORW77917.1"/>
    </source>
</evidence>
<dbReference type="Proteomes" id="UP000193087">
    <property type="component" value="Unassembled WGS sequence"/>
</dbReference>
<dbReference type="InterPro" id="IPR023393">
    <property type="entry name" value="START-like_dom_sf"/>
</dbReference>
<accession>A0A1X2CPR8</accession>
<reference evidence="1 2" key="1">
    <citation type="submission" date="2016-01" db="EMBL/GenBank/DDBJ databases">
        <title>The new phylogeny of the genus Mycobacterium.</title>
        <authorList>
            <person name="Tarcisio F."/>
            <person name="Conor M."/>
            <person name="Antonella G."/>
            <person name="Elisabetta G."/>
            <person name="Giulia F.S."/>
            <person name="Sara T."/>
            <person name="Anna F."/>
            <person name="Clotilde B."/>
            <person name="Roberto B."/>
            <person name="Veronica D.S."/>
            <person name="Fabio R."/>
            <person name="Monica P."/>
            <person name="Olivier J."/>
            <person name="Enrico T."/>
            <person name="Nicola S."/>
        </authorList>
    </citation>
    <scope>NUCLEOTIDE SEQUENCE [LARGE SCALE GENOMIC DNA]</scope>
    <source>
        <strain evidence="1 2">DSM 45176</strain>
    </source>
</reference>
<dbReference type="GeneID" id="93496330"/>
<dbReference type="CDD" id="cd08865">
    <property type="entry name" value="SRPBCC_10"/>
    <property type="match status" value="1"/>
</dbReference>
<protein>
    <submittedName>
        <fullName evidence="1">ATPase</fullName>
    </submittedName>
</protein>
<sequence length="148" mass="16227">MTTVDVVSEIVIARPRREVAAYAADPDNATVWYVNIKAVQWKTPKPMVVGSRFAFTASFLGRPLSYTYEVVDLEPGTRFVMRTAEGPFPMETTYLWADGPAGTTKMTLRNRGEPKGFSGIAAPVLAMAIKRANAKDLARLKSLLESGN</sequence>
<organism evidence="1 2">
    <name type="scientific">Mycobacterium riyadhense</name>
    <dbReference type="NCBI Taxonomy" id="486698"/>
    <lineage>
        <taxon>Bacteria</taxon>
        <taxon>Bacillati</taxon>
        <taxon>Actinomycetota</taxon>
        <taxon>Actinomycetes</taxon>
        <taxon>Mycobacteriales</taxon>
        <taxon>Mycobacteriaceae</taxon>
        <taxon>Mycobacterium</taxon>
    </lineage>
</organism>
<dbReference type="Pfam" id="PF10604">
    <property type="entry name" value="Polyketide_cyc2"/>
    <property type="match status" value="1"/>
</dbReference>
<comment type="caution">
    <text evidence="1">The sequence shown here is derived from an EMBL/GenBank/DDBJ whole genome shotgun (WGS) entry which is preliminary data.</text>
</comment>
<dbReference type="InterPro" id="IPR019587">
    <property type="entry name" value="Polyketide_cyclase/dehydratase"/>
</dbReference>
<dbReference type="RefSeq" id="WP_085250826.1">
    <property type="nucleotide sequence ID" value="NZ_CAJMWI010000001.1"/>
</dbReference>
<dbReference type="AlphaFoldDB" id="A0A1X2CPR8"/>